<accession>A0AAD5J7U8</accession>
<reference evidence="2" key="1">
    <citation type="journal article" date="2022" name="Plant J.">
        <title>Strategies of tolerance reflected in two North American maple genomes.</title>
        <authorList>
            <person name="McEvoy S.L."/>
            <person name="Sezen U.U."/>
            <person name="Trouern-Trend A."/>
            <person name="McMahon S.M."/>
            <person name="Schaberg P.G."/>
            <person name="Yang J."/>
            <person name="Wegrzyn J.L."/>
            <person name="Swenson N.G."/>
        </authorList>
    </citation>
    <scope>NUCLEOTIDE SEQUENCE</scope>
    <source>
        <strain evidence="2">91603</strain>
    </source>
</reference>
<reference evidence="2" key="2">
    <citation type="submission" date="2023-02" db="EMBL/GenBank/DDBJ databases">
        <authorList>
            <person name="Swenson N.G."/>
            <person name="Wegrzyn J.L."/>
            <person name="Mcevoy S.L."/>
        </authorList>
    </citation>
    <scope>NUCLEOTIDE SEQUENCE</scope>
    <source>
        <strain evidence="2">91603</strain>
        <tissue evidence="2">Leaf</tissue>
    </source>
</reference>
<dbReference type="Proteomes" id="UP001064489">
    <property type="component" value="Chromosome 3"/>
</dbReference>
<evidence type="ECO:0000313" key="2">
    <source>
        <dbReference type="EMBL" id="KAI9187122.1"/>
    </source>
</evidence>
<comment type="caution">
    <text evidence="2">The sequence shown here is derived from an EMBL/GenBank/DDBJ whole genome shotgun (WGS) entry which is preliminary data.</text>
</comment>
<gene>
    <name evidence="2" type="ORF">LWI28_024654</name>
</gene>
<sequence length="181" mass="20377">MSNSVGTVPCCALTRTAIMCPLQRTSTSCSRSGPTTVNLCRDSTCYHCTVFYTCYTIPTISRTTSIISCTCCDGQPNSNHYCPVPTNNCQLYTKISSLSSCELVTSVLITEHFFLFLVQQWSGQTAKIALHLHLGWKEEEEEEEDEEEEKATAIEEPPYLYLGYEEEKANEMEEPPHVHLE</sequence>
<evidence type="ECO:0000256" key="1">
    <source>
        <dbReference type="SAM" id="MobiDB-lite"/>
    </source>
</evidence>
<dbReference type="EMBL" id="JAJSOW010000100">
    <property type="protein sequence ID" value="KAI9187122.1"/>
    <property type="molecule type" value="Genomic_DNA"/>
</dbReference>
<keyword evidence="3" id="KW-1185">Reference proteome</keyword>
<name>A0AAD5J7U8_ACENE</name>
<organism evidence="2 3">
    <name type="scientific">Acer negundo</name>
    <name type="common">Box elder</name>
    <dbReference type="NCBI Taxonomy" id="4023"/>
    <lineage>
        <taxon>Eukaryota</taxon>
        <taxon>Viridiplantae</taxon>
        <taxon>Streptophyta</taxon>
        <taxon>Embryophyta</taxon>
        <taxon>Tracheophyta</taxon>
        <taxon>Spermatophyta</taxon>
        <taxon>Magnoliopsida</taxon>
        <taxon>eudicotyledons</taxon>
        <taxon>Gunneridae</taxon>
        <taxon>Pentapetalae</taxon>
        <taxon>rosids</taxon>
        <taxon>malvids</taxon>
        <taxon>Sapindales</taxon>
        <taxon>Sapindaceae</taxon>
        <taxon>Hippocastanoideae</taxon>
        <taxon>Acereae</taxon>
        <taxon>Acer</taxon>
    </lineage>
</organism>
<feature type="compositionally biased region" description="Acidic residues" evidence="1">
    <location>
        <begin position="138"/>
        <end position="149"/>
    </location>
</feature>
<evidence type="ECO:0000313" key="3">
    <source>
        <dbReference type="Proteomes" id="UP001064489"/>
    </source>
</evidence>
<protein>
    <submittedName>
        <fullName evidence="2">Uncharacterized protein</fullName>
    </submittedName>
</protein>
<feature type="region of interest" description="Disordered" evidence="1">
    <location>
        <begin position="138"/>
        <end position="157"/>
    </location>
</feature>
<proteinExistence type="predicted"/>
<dbReference type="AlphaFoldDB" id="A0AAD5J7U8"/>